<keyword evidence="1" id="KW-0812">Transmembrane</keyword>
<evidence type="ECO:0000313" key="3">
    <source>
        <dbReference type="Proteomes" id="UP000265745"/>
    </source>
</evidence>
<name>A0A396RWL3_9PSED</name>
<comment type="caution">
    <text evidence="2">The sequence shown here is derived from an EMBL/GenBank/DDBJ whole genome shotgun (WGS) entry which is preliminary data.</text>
</comment>
<proteinExistence type="predicted"/>
<organism evidence="2 3">
    <name type="scientific">Pseudomonas jilinensis</name>
    <dbReference type="NCBI Taxonomy" id="2078689"/>
    <lineage>
        <taxon>Bacteria</taxon>
        <taxon>Pseudomonadati</taxon>
        <taxon>Pseudomonadota</taxon>
        <taxon>Gammaproteobacteria</taxon>
        <taxon>Pseudomonadales</taxon>
        <taxon>Pseudomonadaceae</taxon>
        <taxon>Pseudomonas</taxon>
    </lineage>
</organism>
<evidence type="ECO:0000313" key="2">
    <source>
        <dbReference type="EMBL" id="RHW21010.1"/>
    </source>
</evidence>
<sequence>MDYFIIVVTTVAGLAFHWWLYVLIQRWMQRDLALSIAGDNPECRAYLLQCLQQAKAEKIRKKDLETWLRSKAEAHSSPK</sequence>
<evidence type="ECO:0008006" key="4">
    <source>
        <dbReference type="Google" id="ProtNLM"/>
    </source>
</evidence>
<dbReference type="AlphaFoldDB" id="A0A396RWL3"/>
<dbReference type="OrthoDB" id="6089792at2"/>
<keyword evidence="3" id="KW-1185">Reference proteome</keyword>
<keyword evidence="1" id="KW-1133">Transmembrane helix</keyword>
<accession>A0A396RWL3</accession>
<gene>
    <name evidence="2" type="ORF">C2846_10785</name>
</gene>
<protein>
    <recommendedName>
        <fullName evidence="4">30S ribosomal protein S3</fullName>
    </recommendedName>
</protein>
<evidence type="ECO:0000256" key="1">
    <source>
        <dbReference type="SAM" id="Phobius"/>
    </source>
</evidence>
<dbReference type="RefSeq" id="WP_119701508.1">
    <property type="nucleotide sequence ID" value="NZ_QJSA01000009.1"/>
</dbReference>
<dbReference type="Proteomes" id="UP000265745">
    <property type="component" value="Unassembled WGS sequence"/>
</dbReference>
<reference evidence="2 3" key="1">
    <citation type="submission" date="2018-06" db="EMBL/GenBank/DDBJ databases">
        <title>Pseudomonas jilinensis sp. nov., isolated from the production water of Jilin Oilfield in China.</title>
        <authorList>
            <person name="Wang J."/>
        </authorList>
    </citation>
    <scope>NUCLEOTIDE SEQUENCE [LARGE SCALE GENOMIC DNA]</scope>
    <source>
        <strain evidence="2 3">JS15-10A1</strain>
    </source>
</reference>
<feature type="transmembrane region" description="Helical" evidence="1">
    <location>
        <begin position="6"/>
        <end position="24"/>
    </location>
</feature>
<dbReference type="EMBL" id="QJSA01000009">
    <property type="protein sequence ID" value="RHW21010.1"/>
    <property type="molecule type" value="Genomic_DNA"/>
</dbReference>
<keyword evidence="1" id="KW-0472">Membrane</keyword>